<evidence type="ECO:0000313" key="11">
    <source>
        <dbReference type="Proteomes" id="UP000000742"/>
    </source>
</evidence>
<keyword evidence="9" id="KW-0175">Coiled coil</keyword>
<dbReference type="REBASE" id="19234">
    <property type="entry name" value="M2.AflWKORF1191P"/>
</dbReference>
<feature type="binding site" evidence="7">
    <location>
        <position position="69"/>
    </location>
    <ligand>
        <name>S-adenosyl-L-methionine</name>
        <dbReference type="ChEBI" id="CHEBI:59789"/>
    </ligand>
</feature>
<comment type="catalytic activity">
    <reaction evidence="6 8">
        <text>a 2'-deoxyadenosine in DNA + S-adenosyl-L-methionine = an N(6)-methyl-2'-deoxyadenosine in DNA + S-adenosyl-L-homocysteine + H(+)</text>
        <dbReference type="Rhea" id="RHEA:15197"/>
        <dbReference type="Rhea" id="RHEA-COMP:12418"/>
        <dbReference type="Rhea" id="RHEA-COMP:12419"/>
        <dbReference type="ChEBI" id="CHEBI:15378"/>
        <dbReference type="ChEBI" id="CHEBI:57856"/>
        <dbReference type="ChEBI" id="CHEBI:59789"/>
        <dbReference type="ChEBI" id="CHEBI:90615"/>
        <dbReference type="ChEBI" id="CHEBI:90616"/>
        <dbReference type="EC" id="2.1.1.72"/>
    </reaction>
</comment>
<dbReference type="InterPro" id="IPR029063">
    <property type="entry name" value="SAM-dependent_MTases_sf"/>
</dbReference>
<dbReference type="STRING" id="491915.Aflv_1192"/>
<evidence type="ECO:0000313" key="10">
    <source>
        <dbReference type="EMBL" id="ACJ33568.1"/>
    </source>
</evidence>
<keyword evidence="5 8" id="KW-0949">S-adenosyl-L-methionine</keyword>
<keyword evidence="4 8" id="KW-0808">Transferase</keyword>
<dbReference type="PROSITE" id="PS00092">
    <property type="entry name" value="N6_MTASE"/>
    <property type="match status" value="1"/>
</dbReference>
<dbReference type="Gene3D" id="3.40.50.150">
    <property type="entry name" value="Vaccinia Virus protein VP39"/>
    <property type="match status" value="1"/>
</dbReference>
<accession>B7GJC0</accession>
<evidence type="ECO:0000256" key="5">
    <source>
        <dbReference type="ARBA" id="ARBA00022691"/>
    </source>
</evidence>
<dbReference type="EMBL" id="CP000922">
    <property type="protein sequence ID" value="ACJ33568.1"/>
    <property type="molecule type" value="Genomic_DNA"/>
</dbReference>
<dbReference type="SUPFAM" id="SSF53335">
    <property type="entry name" value="S-adenosyl-L-methionine-dependent methyltransferases"/>
    <property type="match status" value="1"/>
</dbReference>
<dbReference type="PIRSF" id="PIRSF000398">
    <property type="entry name" value="M_m6A_EcoRV"/>
    <property type="match status" value="1"/>
</dbReference>
<evidence type="ECO:0000256" key="4">
    <source>
        <dbReference type="ARBA" id="ARBA00022679"/>
    </source>
</evidence>
<protein>
    <recommendedName>
        <fullName evidence="2 8">Site-specific DNA-methyltransferase (adenine-specific)</fullName>
        <ecNumber evidence="2 8">2.1.1.72</ecNumber>
    </recommendedName>
</protein>
<sequence>MEVVRKVKAKPFLKWAGGKTQLLDEIMNRLPKEMREGMISRYIEPFAGSGAVMFELVQTYPIEEVFIYDINAELITVYEVVQKDVERLIDRLLELESLFLSLEKEKRKDMYYDIRQQFNKKLDDFCFDTYGDHKIERASQFIFLNRTCFNGLFRVNKKGQFNVPMGDYKNPTICDKENLQAASAVLQKVCIVHGDYKESREFVHDKTFVYFDPPYRPLSVSSSFTAYSKFDFTDDHQRELAHYYRELDKRGAFLMLSNSDPKNTDPADAFFDELYAGFTIERVTARRNINSKGNGRGTIHEILVTNYDV</sequence>
<feature type="binding site" evidence="7">
    <location>
        <position position="15"/>
    </location>
    <ligand>
        <name>S-adenosyl-L-methionine</name>
        <dbReference type="ChEBI" id="CHEBI:59789"/>
    </ligand>
</feature>
<dbReference type="HOGENOM" id="CLU_063430_0_0_9"/>
<dbReference type="GO" id="GO:0009007">
    <property type="term" value="F:site-specific DNA-methyltransferase (adenine-specific) activity"/>
    <property type="evidence" value="ECO:0007669"/>
    <property type="project" value="UniProtKB-UniRule"/>
</dbReference>
<dbReference type="Proteomes" id="UP000000742">
    <property type="component" value="Chromosome"/>
</dbReference>
<evidence type="ECO:0000256" key="7">
    <source>
        <dbReference type="PIRSR" id="PIRSR000398-1"/>
    </source>
</evidence>
<feature type="coiled-coil region" evidence="9">
    <location>
        <begin position="78"/>
        <end position="105"/>
    </location>
</feature>
<evidence type="ECO:0000256" key="6">
    <source>
        <dbReference type="ARBA" id="ARBA00047942"/>
    </source>
</evidence>
<evidence type="ECO:0000256" key="1">
    <source>
        <dbReference type="ARBA" id="ARBA00006594"/>
    </source>
</evidence>
<dbReference type="AlphaFoldDB" id="B7GJC0"/>
<name>B7GJC0_ANOFW</name>
<proteinExistence type="inferred from homology"/>
<dbReference type="GO" id="GO:0009307">
    <property type="term" value="P:DNA restriction-modification system"/>
    <property type="evidence" value="ECO:0007669"/>
    <property type="project" value="InterPro"/>
</dbReference>
<organism evidence="10 11">
    <name type="scientific">Anoxybacillus flavithermus (strain DSM 21510 / WK1)</name>
    <dbReference type="NCBI Taxonomy" id="491915"/>
    <lineage>
        <taxon>Bacteria</taxon>
        <taxon>Bacillati</taxon>
        <taxon>Bacillota</taxon>
        <taxon>Bacilli</taxon>
        <taxon>Bacillales</taxon>
        <taxon>Anoxybacillaceae</taxon>
        <taxon>Anoxybacillus</taxon>
    </lineage>
</organism>
<dbReference type="InterPro" id="IPR012327">
    <property type="entry name" value="MeTrfase_D12"/>
</dbReference>
<comment type="similarity">
    <text evidence="1 8">Belongs to the N(4)/N(6)-methyltransferase family.</text>
</comment>
<dbReference type="PRINTS" id="PR00505">
    <property type="entry name" value="D12N6MTFRASE"/>
</dbReference>
<dbReference type="eggNOG" id="COG0338">
    <property type="taxonomic scope" value="Bacteria"/>
</dbReference>
<dbReference type="PATRIC" id="fig|491915.6.peg.1218"/>
<dbReference type="PANTHER" id="PTHR30481:SF3">
    <property type="entry name" value="DNA ADENINE METHYLASE"/>
    <property type="match status" value="1"/>
</dbReference>
<dbReference type="GO" id="GO:0043565">
    <property type="term" value="F:sequence-specific DNA binding"/>
    <property type="evidence" value="ECO:0007669"/>
    <property type="project" value="TreeGrafter"/>
</dbReference>
<dbReference type="EC" id="2.1.1.72" evidence="2 8"/>
<evidence type="ECO:0000256" key="9">
    <source>
        <dbReference type="SAM" id="Coils"/>
    </source>
</evidence>
<reference evidence="10 11" key="1">
    <citation type="journal article" date="2008" name="Genome Biol.">
        <title>Encapsulated in silica: genome, proteome and physiology of the thermophilic bacterium Anoxybacillus flavithermus WK1.</title>
        <authorList>
            <person name="Saw J.H."/>
            <person name="Mountain B.W."/>
            <person name="Feng L."/>
            <person name="Omelchenko M.V."/>
            <person name="Hou S."/>
            <person name="Saito J.A."/>
            <person name="Stott M.B."/>
            <person name="Li D."/>
            <person name="Zhao G."/>
            <person name="Wu J."/>
            <person name="Galperin M.Y."/>
            <person name="Koonin E.V."/>
            <person name="Makarova K.S."/>
            <person name="Wolf Y.I."/>
            <person name="Rigden D.J."/>
            <person name="Dunfield P.F."/>
            <person name="Wang L."/>
            <person name="Alam M."/>
        </authorList>
    </citation>
    <scope>NUCLEOTIDE SEQUENCE [LARGE SCALE GENOMIC DNA]</scope>
    <source>
        <strain evidence="11">DSM 21510 / WK1</strain>
    </source>
</reference>
<gene>
    <name evidence="10" type="ordered locus">Aflv_1192</name>
</gene>
<dbReference type="KEGG" id="afl:Aflv_1192"/>
<dbReference type="PANTHER" id="PTHR30481">
    <property type="entry name" value="DNA ADENINE METHYLASE"/>
    <property type="match status" value="1"/>
</dbReference>
<dbReference type="GO" id="GO:1904047">
    <property type="term" value="F:S-adenosyl-L-methionine binding"/>
    <property type="evidence" value="ECO:0007669"/>
    <property type="project" value="TreeGrafter"/>
</dbReference>
<feature type="binding site" evidence="7">
    <location>
        <position position="212"/>
    </location>
    <ligand>
        <name>S-adenosyl-L-methionine</name>
        <dbReference type="ChEBI" id="CHEBI:59789"/>
    </ligand>
</feature>
<dbReference type="NCBIfam" id="TIGR00571">
    <property type="entry name" value="dam"/>
    <property type="match status" value="1"/>
</dbReference>
<feature type="binding site" evidence="7">
    <location>
        <position position="19"/>
    </location>
    <ligand>
        <name>S-adenosyl-L-methionine</name>
        <dbReference type="ChEBI" id="CHEBI:59789"/>
    </ligand>
</feature>
<keyword evidence="3 8" id="KW-0489">Methyltransferase</keyword>
<dbReference type="InterPro" id="IPR002052">
    <property type="entry name" value="DNA_methylase_N6_adenine_CS"/>
</dbReference>
<dbReference type="GO" id="GO:0006298">
    <property type="term" value="P:mismatch repair"/>
    <property type="evidence" value="ECO:0007669"/>
    <property type="project" value="TreeGrafter"/>
</dbReference>
<dbReference type="Gene3D" id="1.10.1020.10">
    <property type="entry name" value="Adenine-specific Methyltransferase, Domain 2"/>
    <property type="match status" value="1"/>
</dbReference>
<dbReference type="GO" id="GO:0032259">
    <property type="term" value="P:methylation"/>
    <property type="evidence" value="ECO:0007669"/>
    <property type="project" value="UniProtKB-KW"/>
</dbReference>
<evidence type="ECO:0000256" key="8">
    <source>
        <dbReference type="RuleBase" id="RU361257"/>
    </source>
</evidence>
<evidence type="ECO:0000256" key="2">
    <source>
        <dbReference type="ARBA" id="ARBA00011900"/>
    </source>
</evidence>
<dbReference type="InterPro" id="IPR023095">
    <property type="entry name" value="Ade_MeTrfase_dom_2"/>
</dbReference>
<dbReference type="InterPro" id="IPR012263">
    <property type="entry name" value="M_m6A_EcoRV"/>
</dbReference>
<dbReference type="Pfam" id="PF02086">
    <property type="entry name" value="MethyltransfD12"/>
    <property type="match status" value="1"/>
</dbReference>
<evidence type="ECO:0000256" key="3">
    <source>
        <dbReference type="ARBA" id="ARBA00022603"/>
    </source>
</evidence>